<feature type="compositionally biased region" description="Basic and acidic residues" evidence="9">
    <location>
        <begin position="770"/>
        <end position="784"/>
    </location>
</feature>
<gene>
    <name evidence="13" type="primary">LOC110987644</name>
</gene>
<feature type="compositionally biased region" description="Polar residues" evidence="9">
    <location>
        <begin position="756"/>
        <end position="768"/>
    </location>
</feature>
<feature type="region of interest" description="Disordered" evidence="9">
    <location>
        <begin position="624"/>
        <end position="703"/>
    </location>
</feature>
<dbReference type="InterPro" id="IPR001965">
    <property type="entry name" value="Znf_PHD"/>
</dbReference>
<evidence type="ECO:0000259" key="10">
    <source>
        <dbReference type="PROSITE" id="PS50016"/>
    </source>
</evidence>
<keyword evidence="4" id="KW-0862">Zinc</keyword>
<feature type="compositionally biased region" description="Basic and acidic residues" evidence="9">
    <location>
        <begin position="743"/>
        <end position="755"/>
    </location>
</feature>
<evidence type="ECO:0000256" key="6">
    <source>
        <dbReference type="ARBA" id="ARBA00023163"/>
    </source>
</evidence>
<dbReference type="SMART" id="SM00592">
    <property type="entry name" value="BRK"/>
    <property type="match status" value="1"/>
</dbReference>
<feature type="compositionally biased region" description="Basic and acidic residues" evidence="9">
    <location>
        <begin position="1831"/>
        <end position="1846"/>
    </location>
</feature>
<dbReference type="GO" id="GO:0006351">
    <property type="term" value="P:DNA-templated transcription"/>
    <property type="evidence" value="ECO:0007669"/>
    <property type="project" value="InterPro"/>
</dbReference>
<feature type="compositionally biased region" description="Acidic residues" evidence="9">
    <location>
        <begin position="537"/>
        <end position="561"/>
    </location>
</feature>
<feature type="region of interest" description="Disordered" evidence="9">
    <location>
        <begin position="1363"/>
        <end position="1433"/>
    </location>
</feature>
<organism evidence="12 13">
    <name type="scientific">Acanthaster planci</name>
    <name type="common">Crown-of-thorns starfish</name>
    <dbReference type="NCBI Taxonomy" id="133434"/>
    <lineage>
        <taxon>Eukaryota</taxon>
        <taxon>Metazoa</taxon>
        <taxon>Echinodermata</taxon>
        <taxon>Eleutherozoa</taxon>
        <taxon>Asterozoa</taxon>
        <taxon>Asteroidea</taxon>
        <taxon>Valvatacea</taxon>
        <taxon>Valvatida</taxon>
        <taxon>Acanthasteridae</taxon>
        <taxon>Acanthaster</taxon>
    </lineage>
</organism>
<dbReference type="PROSITE" id="PS51321">
    <property type="entry name" value="TFIIS_CENTRAL"/>
    <property type="match status" value="1"/>
</dbReference>
<evidence type="ECO:0000256" key="9">
    <source>
        <dbReference type="SAM" id="MobiDB-lite"/>
    </source>
</evidence>
<dbReference type="CDD" id="cd15552">
    <property type="entry name" value="PHD_PHF3_like"/>
    <property type="match status" value="1"/>
</dbReference>
<dbReference type="KEGG" id="aplc:110987644"/>
<feature type="region of interest" description="Disordered" evidence="9">
    <location>
        <begin position="1584"/>
        <end position="1895"/>
    </location>
</feature>
<evidence type="ECO:0000256" key="2">
    <source>
        <dbReference type="ARBA" id="ARBA00022723"/>
    </source>
</evidence>
<dbReference type="Gene3D" id="1.10.472.30">
    <property type="entry name" value="Transcription elongation factor S-II, central domain"/>
    <property type="match status" value="1"/>
</dbReference>
<feature type="region of interest" description="Disordered" evidence="9">
    <location>
        <begin position="115"/>
        <end position="160"/>
    </location>
</feature>
<dbReference type="GO" id="GO:0008270">
    <property type="term" value="F:zinc ion binding"/>
    <property type="evidence" value="ECO:0007669"/>
    <property type="project" value="UniProtKB-KW"/>
</dbReference>
<dbReference type="PROSITE" id="PS01359">
    <property type="entry name" value="ZF_PHD_1"/>
    <property type="match status" value="1"/>
</dbReference>
<dbReference type="Gene3D" id="3.40.5.120">
    <property type="match status" value="1"/>
</dbReference>
<feature type="compositionally biased region" description="Basic and acidic residues" evidence="9">
    <location>
        <begin position="1871"/>
        <end position="1889"/>
    </location>
</feature>
<feature type="compositionally biased region" description="Basic and acidic residues" evidence="9">
    <location>
        <begin position="656"/>
        <end position="685"/>
    </location>
</feature>
<evidence type="ECO:0000313" key="12">
    <source>
        <dbReference type="Proteomes" id="UP000694845"/>
    </source>
</evidence>
<reference evidence="13" key="1">
    <citation type="submission" date="2025-08" db="UniProtKB">
        <authorList>
            <consortium name="RefSeq"/>
        </authorList>
    </citation>
    <scope>IDENTIFICATION</scope>
</reference>
<dbReference type="InterPro" id="IPR013083">
    <property type="entry name" value="Znf_RING/FYVE/PHD"/>
</dbReference>
<feature type="compositionally biased region" description="Basic and acidic residues" evidence="9">
    <location>
        <begin position="372"/>
        <end position="387"/>
    </location>
</feature>
<dbReference type="SMART" id="SM00510">
    <property type="entry name" value="TFS2M"/>
    <property type="match status" value="1"/>
</dbReference>
<dbReference type="Pfam" id="PF07500">
    <property type="entry name" value="TFIIS_M"/>
    <property type="match status" value="1"/>
</dbReference>
<evidence type="ECO:0000256" key="7">
    <source>
        <dbReference type="ARBA" id="ARBA00023242"/>
    </source>
</evidence>
<evidence type="ECO:0000256" key="4">
    <source>
        <dbReference type="ARBA" id="ARBA00022833"/>
    </source>
</evidence>
<dbReference type="InterPro" id="IPR019786">
    <property type="entry name" value="Zinc_finger_PHD-type_CS"/>
</dbReference>
<evidence type="ECO:0000256" key="1">
    <source>
        <dbReference type="ARBA" id="ARBA00004123"/>
    </source>
</evidence>
<keyword evidence="12" id="KW-1185">Reference proteome</keyword>
<dbReference type="SUPFAM" id="SSF57903">
    <property type="entry name" value="FYVE/PHD zinc finger"/>
    <property type="match status" value="1"/>
</dbReference>
<dbReference type="InterPro" id="IPR012921">
    <property type="entry name" value="SPOC_C"/>
</dbReference>
<name>A0A8B7ZMW8_ACAPL</name>
<dbReference type="InterPro" id="IPR011011">
    <property type="entry name" value="Znf_FYVE_PHD"/>
</dbReference>
<feature type="compositionally biased region" description="Polar residues" evidence="9">
    <location>
        <begin position="1493"/>
        <end position="1512"/>
    </location>
</feature>
<dbReference type="GeneID" id="110987644"/>
<feature type="compositionally biased region" description="Low complexity" evidence="9">
    <location>
        <begin position="1636"/>
        <end position="1651"/>
    </location>
</feature>
<feature type="compositionally biased region" description="Basic and acidic residues" evidence="9">
    <location>
        <begin position="1782"/>
        <end position="1794"/>
    </location>
</feature>
<feature type="compositionally biased region" description="Polar residues" evidence="9">
    <location>
        <begin position="1400"/>
        <end position="1410"/>
    </location>
</feature>
<dbReference type="OrthoDB" id="1884872at2759"/>
<feature type="compositionally biased region" description="Pro residues" evidence="9">
    <location>
        <begin position="1192"/>
        <end position="1202"/>
    </location>
</feature>
<feature type="domain" description="PHD-type" evidence="10">
    <location>
        <begin position="565"/>
        <end position="619"/>
    </location>
</feature>
<protein>
    <submittedName>
        <fullName evidence="13">Death-inducer obliterator 1-like isoform X1</fullName>
    </submittedName>
</protein>
<dbReference type="Proteomes" id="UP000694845">
    <property type="component" value="Unplaced"/>
</dbReference>
<dbReference type="PROSITE" id="PS50016">
    <property type="entry name" value="ZF_PHD_2"/>
    <property type="match status" value="1"/>
</dbReference>
<dbReference type="PANTHER" id="PTHR11477">
    <property type="entry name" value="TRANSCRIPTION FACTOR S-II ZINC FINGER DOMAIN-CONTAINING PROTEIN"/>
    <property type="match status" value="1"/>
</dbReference>
<dbReference type="SUPFAM" id="SSF46942">
    <property type="entry name" value="Elongation factor TFIIS domain 2"/>
    <property type="match status" value="1"/>
</dbReference>
<evidence type="ECO:0000256" key="8">
    <source>
        <dbReference type="PROSITE-ProRule" id="PRU00146"/>
    </source>
</evidence>
<dbReference type="CDD" id="cd21541">
    <property type="entry name" value="SPOC_PHF3-like"/>
    <property type="match status" value="1"/>
</dbReference>
<feature type="compositionally biased region" description="Basic and acidic residues" evidence="9">
    <location>
        <begin position="308"/>
        <end position="345"/>
    </location>
</feature>
<keyword evidence="6" id="KW-0804">Transcription</keyword>
<feature type="compositionally biased region" description="Basic and acidic residues" evidence="9">
    <location>
        <begin position="402"/>
        <end position="438"/>
    </location>
</feature>
<dbReference type="Pfam" id="PF07744">
    <property type="entry name" value="SPOC"/>
    <property type="match status" value="1"/>
</dbReference>
<feature type="compositionally biased region" description="Basic and acidic residues" evidence="9">
    <location>
        <begin position="1652"/>
        <end position="1665"/>
    </location>
</feature>
<evidence type="ECO:0000256" key="3">
    <source>
        <dbReference type="ARBA" id="ARBA00022771"/>
    </source>
</evidence>
<feature type="region of interest" description="Disordered" evidence="9">
    <location>
        <begin position="743"/>
        <end position="790"/>
    </location>
</feature>
<dbReference type="GO" id="GO:0005634">
    <property type="term" value="C:nucleus"/>
    <property type="evidence" value="ECO:0007669"/>
    <property type="project" value="UniProtKB-SubCell"/>
</dbReference>
<feature type="region of interest" description="Disordered" evidence="9">
    <location>
        <begin position="248"/>
        <end position="563"/>
    </location>
</feature>
<feature type="compositionally biased region" description="Basic and acidic residues" evidence="9">
    <location>
        <begin position="830"/>
        <end position="931"/>
    </location>
</feature>
<feature type="region of interest" description="Disordered" evidence="9">
    <location>
        <begin position="1138"/>
        <end position="1218"/>
    </location>
</feature>
<accession>A0A8B7ZMW8</accession>
<feature type="region of interest" description="Disordered" evidence="9">
    <location>
        <begin position="823"/>
        <end position="931"/>
    </location>
</feature>
<keyword evidence="5" id="KW-0805">Transcription regulation</keyword>
<dbReference type="InterPro" id="IPR036575">
    <property type="entry name" value="TFIIS_cen_dom_sf"/>
</dbReference>
<feature type="region of interest" description="Disordered" evidence="9">
    <location>
        <begin position="1490"/>
        <end position="1512"/>
    </location>
</feature>
<feature type="compositionally biased region" description="Basic and acidic residues" evidence="9">
    <location>
        <begin position="354"/>
        <end position="364"/>
    </location>
</feature>
<keyword evidence="2" id="KW-0479">Metal-binding</keyword>
<dbReference type="InterPro" id="IPR019787">
    <property type="entry name" value="Znf_PHD-finger"/>
</dbReference>
<dbReference type="Gene3D" id="3.30.40.10">
    <property type="entry name" value="Zinc/RING finger domain, C3HC4 (zinc finger)"/>
    <property type="match status" value="1"/>
</dbReference>
<dbReference type="SMART" id="SM00249">
    <property type="entry name" value="PHD"/>
    <property type="match status" value="1"/>
</dbReference>
<dbReference type="InterPro" id="IPR037259">
    <property type="entry name" value="BRK_sf"/>
</dbReference>
<dbReference type="InterPro" id="IPR006576">
    <property type="entry name" value="BRK_domain"/>
</dbReference>
<dbReference type="RefSeq" id="XP_022106240.1">
    <property type="nucleotide sequence ID" value="XM_022250548.1"/>
</dbReference>
<dbReference type="PANTHER" id="PTHR11477:SF51">
    <property type="entry name" value="PROTEIN PARTNER OF SNF, ISOFORM B"/>
    <property type="match status" value="1"/>
</dbReference>
<proteinExistence type="predicted"/>
<feature type="domain" description="TFIIS central" evidence="11">
    <location>
        <begin position="929"/>
        <end position="1045"/>
    </location>
</feature>
<feature type="compositionally biased region" description="Polar residues" evidence="9">
    <location>
        <begin position="1761"/>
        <end position="1770"/>
    </location>
</feature>
<evidence type="ECO:0000256" key="5">
    <source>
        <dbReference type="ARBA" id="ARBA00023015"/>
    </source>
</evidence>
<evidence type="ECO:0000259" key="11">
    <source>
        <dbReference type="PROSITE" id="PS51321"/>
    </source>
</evidence>
<keyword evidence="7" id="KW-0539">Nucleus</keyword>
<dbReference type="Pfam" id="PF00628">
    <property type="entry name" value="PHD"/>
    <property type="match status" value="1"/>
</dbReference>
<keyword evidence="3 8" id="KW-0863">Zinc-finger</keyword>
<sequence>MDKEPAGTDPSSAVISESANVVVQRLSTGSPLWNLTATDGETETEGEVMDFPFPHFALRSLLAGGAKDLIHDDACVDVARGMTKEDASLFNIPSSTSLLTEAQIHQIDCALSVEGPQADPKAGRAQTPELIREGSMEGGAPGKTEENSESQEGFPSGMVSVGSSESLARFVSEENPMLNENDQFSHQLLMNASSDSLKLDIPGVLDLSGESLETRQLLEEVMNSELLEGVIKNECLDGQVAATAVVTTSDGDTSAGEGIKEKGHAGGRKKHSSTEKAIPLRRSERHKKAEQSKVEASQEAQKTVKKTGVKEKEGKVVSRQVDEKKEDNKKDVKKERVLETKDATATRKSQRSKTRLEQEKHAKEEESEDGYEQDKEALGSSESSKEKQHTRRKRSFHKRKQSKGEETDSDLEDGKKTLKEIQEELKSKRQAKALKEGHQVMQEVPDTSKVGPKPADAHKKETRRRSEDAQHARSDHTYERRRSGSTSEQGPSLFTPDNAVFIKLGTPRDGEGERRNRSSERRKERTRSWSELRSQDIEEGDLSSDGIGEDDDNDSDWTSGDDPEKLWCICRKPHDNRFMICCDQCEEWYHGSCVDITKTEGKRLNREKLQWICPVCIEKAKRESKREMKSAKAGETTNPPAEKPIDKPAPQPTPEKAAKESADVKGEEADISKPESKEGTEKSPEPPHSTKKKRLKFYKPPPPKQHCIGPGCQSWARPGSIYCSSDCIVRHARQSIRMIHQEKEKSLGTKWRRDSTGSVGNKNILSPTSHKHEPERIPVLERHTGKVRTGLSAPIQEQLYDFLERHPSYEVLRPGMQHGVAAFYSSKSKPTKDKKEEQIEARVREREREEQRQRDSKLEQKTNPHKDPSRDGEKAKEKAPVKEKASVSKEKASTSREKAPSKEKTPNKEQPEKSKRSEEQAKESVRRNVRESLRDMLGTRVKGAKDLKDYEDQVKKKAYMIEYELYRLYNDTGSKYKSRYRSLFFNIKDSKNQGLFRRILKGEISAAKLVRMSSEQLASKELAQWREREAKHSLEMIVHEEVERKSLPLTKKTHKGEVEINDDNLSSLEAHDKETKPTIDMKIIEKNVPSATNPLDNMLVDTTTQHRAHLFDLNCKICTGKMPAPREEDSLTLAKKAKVARTTFPEDEEGEGPSSSPSGGGELTAEDEKATGEQMSPMETEDSEPFSQPDDGPSPQPSPIAPSPKEQAPIRRPPPSLWNGSITMEEVAKFAMAGFHVSGPIRTISMDMPENIVICGRIPYPVVWDYFKQLRKANTTDLIVLRFHVVQEEDKSAYITLFQYFHSRQRIGVVGNNRTHIKDMYILPLSAHEPVPQEIMPFKGPGLAEPRPHMLLGLLVRHRERARSASLGHTPRSSISHHDSQLHPKPQPPPQQQKRRLSDTHTLSTASRSPTDPEEFLNNPEEHGFGPKRFRPSQEPLLIPKKQLMDPIVAQYANADPTELTAEPYSPTQEEIEAPYDPADVLDVIGEVPKAKGQTSGEESSKEGSMQSPTKLTSLLQESGQSMSASEIANAASDVTANLLTAFSSKPNLTEQQQLLIKLTQQVEDAKKALLDRQIASLQSEIEKATSDSDFSPGHSSVSTPRQPIAVVGGSTSQLQVPEGTAEDQTGSPQIRRAPADSSTAAADDQGGATPTKDEPESKDAETKAEPGSTNQDRSALDFIQATLFEPKTIPSVTAKVSTPTPPPIGRIPIINVTDKEPSPPFQGSYEPKFTPPPTAPTYNPSPYGYDQGQQRAPFGEQLYNPDQSYNPSHPASPVEEYQPIEEPKWQGTRDYDHGQPGPSGTTYSRQDYDPYPYSGDIDYRPHSHGQQEPYADRQGYDSYGRDYNPHNRGRGHGWGQRDENQDSRGYSKGRSYDNGREQEWRHQTRDYGHGYPRY</sequence>
<comment type="subcellular location">
    <subcellularLocation>
        <location evidence="1">Nucleus</location>
    </subcellularLocation>
</comment>
<feature type="compositionally biased region" description="Basic and acidic residues" evidence="9">
    <location>
        <begin position="455"/>
        <end position="482"/>
    </location>
</feature>
<feature type="compositionally biased region" description="Basic and acidic residues" evidence="9">
    <location>
        <begin position="506"/>
        <end position="536"/>
    </location>
</feature>
<dbReference type="InterPro" id="IPR003618">
    <property type="entry name" value="TFIIS_cen_dom"/>
</dbReference>
<dbReference type="SUPFAM" id="SSF160481">
    <property type="entry name" value="BRK domain-like"/>
    <property type="match status" value="1"/>
</dbReference>
<evidence type="ECO:0000313" key="13">
    <source>
        <dbReference type="RefSeq" id="XP_022106240.1"/>
    </source>
</evidence>
<dbReference type="Pfam" id="PF07533">
    <property type="entry name" value="BRK"/>
    <property type="match status" value="1"/>
</dbReference>
<feature type="compositionally biased region" description="Polar residues" evidence="9">
    <location>
        <begin position="1588"/>
        <end position="1602"/>
    </location>
</feature>
<feature type="compositionally biased region" description="Basic residues" evidence="9">
    <location>
        <begin position="388"/>
        <end position="401"/>
    </location>
</feature>